<dbReference type="RefSeq" id="WP_104432861.1">
    <property type="nucleotide sequence ID" value="NZ_PTJD01000007.1"/>
</dbReference>
<dbReference type="Pfam" id="PF01312">
    <property type="entry name" value="Bac_export_2"/>
    <property type="match status" value="1"/>
</dbReference>
<evidence type="ECO:0000313" key="3">
    <source>
        <dbReference type="EMBL" id="PPK94530.1"/>
    </source>
</evidence>
<evidence type="ECO:0000256" key="1">
    <source>
        <dbReference type="SAM" id="MobiDB-lite"/>
    </source>
</evidence>
<feature type="transmembrane region" description="Helical" evidence="2">
    <location>
        <begin position="176"/>
        <end position="206"/>
    </location>
</feature>
<keyword evidence="2" id="KW-1133">Transmembrane helix</keyword>
<dbReference type="InterPro" id="IPR006135">
    <property type="entry name" value="T3SS_substrate_exporter"/>
</dbReference>
<dbReference type="SUPFAM" id="SSF160544">
    <property type="entry name" value="EscU C-terminal domain-like"/>
    <property type="match status" value="1"/>
</dbReference>
<dbReference type="Gene3D" id="6.10.250.2080">
    <property type="match status" value="1"/>
</dbReference>
<comment type="caution">
    <text evidence="3">The sequence shown here is derived from an EMBL/GenBank/DDBJ whole genome shotgun (WGS) entry which is preliminary data.</text>
</comment>
<keyword evidence="3" id="KW-0966">Cell projection</keyword>
<accession>A0A2S6IK46</accession>
<evidence type="ECO:0000313" key="4">
    <source>
        <dbReference type="Proteomes" id="UP000239485"/>
    </source>
</evidence>
<dbReference type="PRINTS" id="PR00950">
    <property type="entry name" value="TYPE3IMSPROT"/>
</dbReference>
<name>A0A2S6IK46_9ACTN</name>
<evidence type="ECO:0000256" key="2">
    <source>
        <dbReference type="SAM" id="Phobius"/>
    </source>
</evidence>
<keyword evidence="4" id="KW-1185">Reference proteome</keyword>
<dbReference type="EMBL" id="PTJD01000007">
    <property type="protein sequence ID" value="PPK94530.1"/>
    <property type="molecule type" value="Genomic_DNA"/>
</dbReference>
<dbReference type="AlphaFoldDB" id="A0A2S6IK46"/>
<dbReference type="Proteomes" id="UP000239485">
    <property type="component" value="Unassembled WGS sequence"/>
</dbReference>
<reference evidence="3 4" key="1">
    <citation type="submission" date="2018-02" db="EMBL/GenBank/DDBJ databases">
        <title>Genomic Encyclopedia of Archaeal and Bacterial Type Strains, Phase II (KMG-II): from individual species to whole genera.</title>
        <authorList>
            <person name="Goeker M."/>
        </authorList>
    </citation>
    <scope>NUCLEOTIDE SEQUENCE [LARGE SCALE GENOMIC DNA]</scope>
    <source>
        <strain evidence="3 4">DSM 22857</strain>
    </source>
</reference>
<gene>
    <name evidence="3" type="ORF">CLV92_10732</name>
</gene>
<keyword evidence="2" id="KW-0472">Membrane</keyword>
<feature type="transmembrane region" description="Helical" evidence="2">
    <location>
        <begin position="147"/>
        <end position="170"/>
    </location>
</feature>
<keyword evidence="3" id="KW-0282">Flagellum</keyword>
<organism evidence="3 4">
    <name type="scientific">Kineococcus xinjiangensis</name>
    <dbReference type="NCBI Taxonomy" id="512762"/>
    <lineage>
        <taxon>Bacteria</taxon>
        <taxon>Bacillati</taxon>
        <taxon>Actinomycetota</taxon>
        <taxon>Actinomycetes</taxon>
        <taxon>Kineosporiales</taxon>
        <taxon>Kineosporiaceae</taxon>
        <taxon>Kineococcus</taxon>
    </lineage>
</organism>
<feature type="region of interest" description="Disordered" evidence="1">
    <location>
        <begin position="1"/>
        <end position="28"/>
    </location>
</feature>
<feature type="compositionally biased region" description="Basic and acidic residues" evidence="1">
    <location>
        <begin position="1"/>
        <end position="22"/>
    </location>
</feature>
<sequence>MSGEKTEKPTPKKLEEARKEGNTPRTPDLSAWLCTGAGALMIPMSLSAGQELTTRVFRRLPDVAAQPEPARVLALLVETFAGVPAVVAPVALATVLAALVAGAAQGSTKLATKKLTPKLSMLNPINGFKQHWGPQAIWEGTKTLLKAVLLGLVLWSVVKGLAPALVGSAALPLTTILATTAASISTMIIVVVVVGLLIAAADYAMARRRVMNKLKMSKHDIKQEHKNSEGDPLLKGAIRSKQMAMSRNRMMADVASADAVIVNPTHIAVAVRYDPANGAPRVVAKGSGIIADKIREKARENGVPLVRDVPLARQMYKDVKIGDEIPVELYAAVAKVLAFVMNLRTRGALRASSDPHTVPG</sequence>
<dbReference type="Gene3D" id="3.40.1690.10">
    <property type="entry name" value="secretion proteins EscU"/>
    <property type="match status" value="1"/>
</dbReference>
<dbReference type="PANTHER" id="PTHR30531:SF12">
    <property type="entry name" value="FLAGELLAR BIOSYNTHETIC PROTEIN FLHB"/>
    <property type="match status" value="1"/>
</dbReference>
<keyword evidence="2" id="KW-0812">Transmembrane</keyword>
<dbReference type="GO" id="GO:0005886">
    <property type="term" value="C:plasma membrane"/>
    <property type="evidence" value="ECO:0007669"/>
    <property type="project" value="TreeGrafter"/>
</dbReference>
<feature type="transmembrane region" description="Helical" evidence="2">
    <location>
        <begin position="81"/>
        <end position="104"/>
    </location>
</feature>
<dbReference type="InterPro" id="IPR029025">
    <property type="entry name" value="T3SS_substrate_exporter_C"/>
</dbReference>
<keyword evidence="3" id="KW-0969">Cilium</keyword>
<dbReference type="OrthoDB" id="9807950at2"/>
<dbReference type="GO" id="GO:0009306">
    <property type="term" value="P:protein secretion"/>
    <property type="evidence" value="ECO:0007669"/>
    <property type="project" value="InterPro"/>
</dbReference>
<proteinExistence type="predicted"/>
<dbReference type="PANTHER" id="PTHR30531">
    <property type="entry name" value="FLAGELLAR BIOSYNTHETIC PROTEIN FLHB"/>
    <property type="match status" value="1"/>
</dbReference>
<protein>
    <submittedName>
        <fullName evidence="3">Flagellar biosynthetic protein FlhB</fullName>
    </submittedName>
</protein>